<sequence length="558" mass="63281">MAKANPSKTLVLSEYSSTSLIGKGSFSEVYEGIHKVSGEKVAIKIISKKNLTKGKVDVIVSEIEIMKLLNHSNIVRMLEFKWDEKNVYLVLEYCEGGNLSEYIKRLIRLPEVICRRAIQQLAMGLAYLRLKEISHMDLKPKNLLIKYKPFTLKIADFGLSQYLSERACTESVRGSPLYMAPEIILKKRYNYKVDLWSVGVILYECIYGKAPFSDKTYKGITEAMIHETPIQYSKRVAVSEDCMSLLKGLLVYDPNNRMNFDDFFNHPFVDVVHAPTEENKKLAIHILHEAVKYDEQKKYPEAFSAYCRALRYMVPILHSLKESYKWTSMHLKVSQCLSRAEELKVTLAQYNSQQEDIEACLKNDKKHQSKDIENLLEKNALHTGQMDIINCISSSSFEHGTKFSISSTSSHSLSGKPENTSTSSKSNQSEVTSKESSSSTSNPEIERILTDQDTPGLKDLFQSTPKVYDALEIGMTGQMYMAEGDYVTAYNKFEGSLNVLIPHIKTEPPGLRKDLLVRQVQWWLTQAESAKALAAARDVDAECSLKQKIFETADCSIQ</sequence>
<evidence type="ECO:0000256" key="5">
    <source>
        <dbReference type="ARBA" id="ARBA00022527"/>
    </source>
</evidence>
<dbReference type="GO" id="GO:0000422">
    <property type="term" value="P:autophagy of mitochondrion"/>
    <property type="evidence" value="ECO:0007669"/>
    <property type="project" value="TreeGrafter"/>
</dbReference>
<evidence type="ECO:0000256" key="7">
    <source>
        <dbReference type="ARBA" id="ARBA00022737"/>
    </source>
</evidence>
<keyword evidence="6" id="KW-0808">Transferase</keyword>
<evidence type="ECO:0000256" key="15">
    <source>
        <dbReference type="PROSITE-ProRule" id="PRU10141"/>
    </source>
</evidence>
<keyword evidence="19" id="KW-1185">Reference proteome</keyword>
<feature type="compositionally biased region" description="Low complexity" evidence="16">
    <location>
        <begin position="426"/>
        <end position="442"/>
    </location>
</feature>
<dbReference type="FunFam" id="1.10.510.10:FF:000571">
    <property type="entry name" value="Maternal embryonic leucine zipper kinase"/>
    <property type="match status" value="1"/>
</dbReference>
<evidence type="ECO:0000259" key="17">
    <source>
        <dbReference type="PROSITE" id="PS50011"/>
    </source>
</evidence>
<comment type="catalytic activity">
    <reaction evidence="13">
        <text>L-threonyl-[protein] + ATP = O-phospho-L-threonyl-[protein] + ADP + H(+)</text>
        <dbReference type="Rhea" id="RHEA:46608"/>
        <dbReference type="Rhea" id="RHEA-COMP:11060"/>
        <dbReference type="Rhea" id="RHEA-COMP:11605"/>
        <dbReference type="ChEBI" id="CHEBI:15378"/>
        <dbReference type="ChEBI" id="CHEBI:30013"/>
        <dbReference type="ChEBI" id="CHEBI:30616"/>
        <dbReference type="ChEBI" id="CHEBI:61977"/>
        <dbReference type="ChEBI" id="CHEBI:456216"/>
        <dbReference type="EC" id="2.7.11.1"/>
    </reaction>
</comment>
<dbReference type="GO" id="GO:0005524">
    <property type="term" value="F:ATP binding"/>
    <property type="evidence" value="ECO:0007669"/>
    <property type="project" value="UniProtKB-UniRule"/>
</dbReference>
<dbReference type="Gene3D" id="1.10.510.10">
    <property type="entry name" value="Transferase(Phosphotransferase) domain 1"/>
    <property type="match status" value="1"/>
</dbReference>
<protein>
    <recommendedName>
        <fullName evidence="3">Serine/threonine-protein kinase ULK3</fullName>
        <ecNumber evidence="2">2.7.11.1</ecNumber>
    </recommendedName>
    <alternativeName>
        <fullName evidence="12">Unc-51-like kinase 3</fullName>
    </alternativeName>
</protein>
<dbReference type="InterPro" id="IPR000719">
    <property type="entry name" value="Prot_kinase_dom"/>
</dbReference>
<dbReference type="InterPro" id="IPR011009">
    <property type="entry name" value="Kinase-like_dom_sf"/>
</dbReference>
<dbReference type="PROSITE" id="PS00108">
    <property type="entry name" value="PROTEIN_KINASE_ST"/>
    <property type="match status" value="1"/>
</dbReference>
<dbReference type="GO" id="GO:0034045">
    <property type="term" value="C:phagophore assembly site membrane"/>
    <property type="evidence" value="ECO:0007669"/>
    <property type="project" value="TreeGrafter"/>
</dbReference>
<dbReference type="Pfam" id="PF04212">
    <property type="entry name" value="MIT"/>
    <property type="match status" value="1"/>
</dbReference>
<gene>
    <name evidence="18" type="ORF">NEZAVI_LOCUS15568</name>
</gene>
<comment type="catalytic activity">
    <reaction evidence="14">
        <text>L-seryl-[protein] + ATP = O-phospho-L-seryl-[protein] + ADP + H(+)</text>
        <dbReference type="Rhea" id="RHEA:17989"/>
        <dbReference type="Rhea" id="RHEA-COMP:9863"/>
        <dbReference type="Rhea" id="RHEA-COMP:11604"/>
        <dbReference type="ChEBI" id="CHEBI:15378"/>
        <dbReference type="ChEBI" id="CHEBI:29999"/>
        <dbReference type="ChEBI" id="CHEBI:30616"/>
        <dbReference type="ChEBI" id="CHEBI:83421"/>
        <dbReference type="ChEBI" id="CHEBI:456216"/>
        <dbReference type="EC" id="2.7.11.1"/>
    </reaction>
</comment>
<dbReference type="Gene3D" id="3.30.200.20">
    <property type="entry name" value="Phosphorylase Kinase, domain 1"/>
    <property type="match status" value="1"/>
</dbReference>
<evidence type="ECO:0000256" key="11">
    <source>
        <dbReference type="ARBA" id="ARBA00023006"/>
    </source>
</evidence>
<dbReference type="GO" id="GO:0042594">
    <property type="term" value="P:response to starvation"/>
    <property type="evidence" value="ECO:0007669"/>
    <property type="project" value="TreeGrafter"/>
</dbReference>
<dbReference type="GO" id="GO:0010506">
    <property type="term" value="P:regulation of autophagy"/>
    <property type="evidence" value="ECO:0007669"/>
    <property type="project" value="InterPro"/>
</dbReference>
<evidence type="ECO:0000256" key="16">
    <source>
        <dbReference type="SAM" id="MobiDB-lite"/>
    </source>
</evidence>
<dbReference type="Proteomes" id="UP001152798">
    <property type="component" value="Chromosome 7"/>
</dbReference>
<evidence type="ECO:0000256" key="8">
    <source>
        <dbReference type="ARBA" id="ARBA00022741"/>
    </source>
</evidence>
<keyword evidence="11" id="KW-0072">Autophagy</keyword>
<dbReference type="EMBL" id="OV725083">
    <property type="protein sequence ID" value="CAH1407954.1"/>
    <property type="molecule type" value="Genomic_DNA"/>
</dbReference>
<evidence type="ECO:0000256" key="2">
    <source>
        <dbReference type="ARBA" id="ARBA00012513"/>
    </source>
</evidence>
<keyword evidence="9" id="KW-0418">Kinase</keyword>
<dbReference type="GO" id="GO:0034727">
    <property type="term" value="P:piecemeal microautophagy of the nucleus"/>
    <property type="evidence" value="ECO:0007669"/>
    <property type="project" value="TreeGrafter"/>
</dbReference>
<keyword evidence="7" id="KW-0677">Repeat</keyword>
<name>A0A9P0HRX9_NEZVI</name>
<keyword evidence="4" id="KW-0963">Cytoplasm</keyword>
<keyword evidence="10 15" id="KW-0067">ATP-binding</keyword>
<evidence type="ECO:0000256" key="4">
    <source>
        <dbReference type="ARBA" id="ARBA00022490"/>
    </source>
</evidence>
<evidence type="ECO:0000256" key="12">
    <source>
        <dbReference type="ARBA" id="ARBA00032242"/>
    </source>
</evidence>
<evidence type="ECO:0000256" key="14">
    <source>
        <dbReference type="ARBA" id="ARBA00048679"/>
    </source>
</evidence>
<comment type="subcellular location">
    <subcellularLocation>
        <location evidence="1">Cytoplasm</location>
    </subcellularLocation>
</comment>
<feature type="region of interest" description="Disordered" evidence="16">
    <location>
        <begin position="407"/>
        <end position="457"/>
    </location>
</feature>
<dbReference type="GO" id="GO:0005829">
    <property type="term" value="C:cytosol"/>
    <property type="evidence" value="ECO:0007669"/>
    <property type="project" value="TreeGrafter"/>
</dbReference>
<dbReference type="OrthoDB" id="346907at2759"/>
<organism evidence="18 19">
    <name type="scientific">Nezara viridula</name>
    <name type="common">Southern green stink bug</name>
    <name type="synonym">Cimex viridulus</name>
    <dbReference type="NCBI Taxonomy" id="85310"/>
    <lineage>
        <taxon>Eukaryota</taxon>
        <taxon>Metazoa</taxon>
        <taxon>Ecdysozoa</taxon>
        <taxon>Arthropoda</taxon>
        <taxon>Hexapoda</taxon>
        <taxon>Insecta</taxon>
        <taxon>Pterygota</taxon>
        <taxon>Neoptera</taxon>
        <taxon>Paraneoptera</taxon>
        <taxon>Hemiptera</taxon>
        <taxon>Heteroptera</taxon>
        <taxon>Panheteroptera</taxon>
        <taxon>Pentatomomorpha</taxon>
        <taxon>Pentatomoidea</taxon>
        <taxon>Pentatomidae</taxon>
        <taxon>Pentatominae</taxon>
        <taxon>Nezara</taxon>
    </lineage>
</organism>
<dbReference type="InterPro" id="IPR017441">
    <property type="entry name" value="Protein_kinase_ATP_BS"/>
</dbReference>
<dbReference type="Pfam" id="PF00069">
    <property type="entry name" value="Pkinase"/>
    <property type="match status" value="1"/>
</dbReference>
<evidence type="ECO:0000256" key="10">
    <source>
        <dbReference type="ARBA" id="ARBA00022840"/>
    </source>
</evidence>
<dbReference type="InterPro" id="IPR008271">
    <property type="entry name" value="Ser/Thr_kinase_AS"/>
</dbReference>
<dbReference type="GO" id="GO:0061709">
    <property type="term" value="P:reticulophagy"/>
    <property type="evidence" value="ECO:0007669"/>
    <property type="project" value="TreeGrafter"/>
</dbReference>
<proteinExistence type="predicted"/>
<accession>A0A9P0HRX9</accession>
<dbReference type="Gene3D" id="1.20.58.80">
    <property type="entry name" value="Phosphotransferase system, lactose/cellobiose-type IIA subunit"/>
    <property type="match status" value="2"/>
</dbReference>
<dbReference type="GO" id="GO:0005776">
    <property type="term" value="C:autophagosome"/>
    <property type="evidence" value="ECO:0007669"/>
    <property type="project" value="TreeGrafter"/>
</dbReference>
<keyword evidence="5" id="KW-0723">Serine/threonine-protein kinase</keyword>
<evidence type="ECO:0000256" key="1">
    <source>
        <dbReference type="ARBA" id="ARBA00004496"/>
    </source>
</evidence>
<evidence type="ECO:0000256" key="9">
    <source>
        <dbReference type="ARBA" id="ARBA00022777"/>
    </source>
</evidence>
<dbReference type="SMART" id="SM00220">
    <property type="entry name" value="S_TKc"/>
    <property type="match status" value="1"/>
</dbReference>
<reference evidence="18" key="1">
    <citation type="submission" date="2022-01" db="EMBL/GenBank/DDBJ databases">
        <authorList>
            <person name="King R."/>
        </authorList>
    </citation>
    <scope>NUCLEOTIDE SEQUENCE</scope>
</reference>
<dbReference type="PROSITE" id="PS00107">
    <property type="entry name" value="PROTEIN_KINASE_ATP"/>
    <property type="match status" value="1"/>
</dbReference>
<dbReference type="GO" id="GO:0000045">
    <property type="term" value="P:autophagosome assembly"/>
    <property type="evidence" value="ECO:0007669"/>
    <property type="project" value="TreeGrafter"/>
</dbReference>
<dbReference type="PANTHER" id="PTHR24348">
    <property type="entry name" value="SERINE/THREONINE-PROTEIN KINASE UNC-51-RELATED"/>
    <property type="match status" value="1"/>
</dbReference>
<dbReference type="SMART" id="SM00745">
    <property type="entry name" value="MIT"/>
    <property type="match status" value="1"/>
</dbReference>
<dbReference type="InterPro" id="IPR036181">
    <property type="entry name" value="MIT_dom_sf"/>
</dbReference>
<dbReference type="PROSITE" id="PS50011">
    <property type="entry name" value="PROTEIN_KINASE_DOM"/>
    <property type="match status" value="1"/>
</dbReference>
<evidence type="ECO:0000256" key="6">
    <source>
        <dbReference type="ARBA" id="ARBA00022679"/>
    </source>
</evidence>
<feature type="binding site" evidence="15">
    <location>
        <position position="44"/>
    </location>
    <ligand>
        <name>ATP</name>
        <dbReference type="ChEBI" id="CHEBI:30616"/>
    </ligand>
</feature>
<evidence type="ECO:0000256" key="3">
    <source>
        <dbReference type="ARBA" id="ARBA00021644"/>
    </source>
</evidence>
<dbReference type="AlphaFoldDB" id="A0A9P0HRX9"/>
<evidence type="ECO:0000256" key="13">
    <source>
        <dbReference type="ARBA" id="ARBA00047899"/>
    </source>
</evidence>
<feature type="domain" description="Protein kinase" evidence="17">
    <location>
        <begin position="15"/>
        <end position="269"/>
    </location>
</feature>
<dbReference type="InterPro" id="IPR045269">
    <property type="entry name" value="Atg1-like"/>
</dbReference>
<dbReference type="SUPFAM" id="SSF56112">
    <property type="entry name" value="Protein kinase-like (PK-like)"/>
    <property type="match status" value="1"/>
</dbReference>
<keyword evidence="8 15" id="KW-0547">Nucleotide-binding</keyword>
<dbReference type="SUPFAM" id="SSF116846">
    <property type="entry name" value="MIT domain"/>
    <property type="match status" value="2"/>
</dbReference>
<dbReference type="InterPro" id="IPR007330">
    <property type="entry name" value="MIT_dom"/>
</dbReference>
<dbReference type="GO" id="GO:0004674">
    <property type="term" value="F:protein serine/threonine kinase activity"/>
    <property type="evidence" value="ECO:0007669"/>
    <property type="project" value="UniProtKB-KW"/>
</dbReference>
<dbReference type="EC" id="2.7.11.1" evidence="2"/>
<evidence type="ECO:0000313" key="19">
    <source>
        <dbReference type="Proteomes" id="UP001152798"/>
    </source>
</evidence>
<dbReference type="PANTHER" id="PTHR24348:SF65">
    <property type="entry name" value="SERINE_THREONINE-PROTEIN KINASE ULK3"/>
    <property type="match status" value="1"/>
</dbReference>
<dbReference type="FunFam" id="3.30.200.20:FF:000042">
    <property type="entry name" value="Aurora kinase A"/>
    <property type="match status" value="1"/>
</dbReference>
<evidence type="ECO:0000313" key="18">
    <source>
        <dbReference type="EMBL" id="CAH1407954.1"/>
    </source>
</evidence>